<proteinExistence type="predicted"/>
<protein>
    <submittedName>
        <fullName evidence="7">Molybdopterin oxidoreductase family protein</fullName>
    </submittedName>
</protein>
<evidence type="ECO:0000256" key="5">
    <source>
        <dbReference type="SAM" id="MobiDB-lite"/>
    </source>
</evidence>
<gene>
    <name evidence="7" type="ORF">ACFS2C_16080</name>
</gene>
<dbReference type="SMART" id="SM00926">
    <property type="entry name" value="Molybdop_Fe4S4"/>
    <property type="match status" value="1"/>
</dbReference>
<dbReference type="InterPro" id="IPR050123">
    <property type="entry name" value="Prok_molybdopt-oxidoreductase"/>
</dbReference>
<comment type="caution">
    <text evidence="7">The sequence shown here is derived from an EMBL/GenBank/DDBJ whole genome shotgun (WGS) entry which is preliminary data.</text>
</comment>
<dbReference type="SUPFAM" id="SSF53706">
    <property type="entry name" value="Formate dehydrogenase/DMSO reductase, domains 1-3"/>
    <property type="match status" value="1"/>
</dbReference>
<feature type="domain" description="4Fe-4S Mo/W bis-MGD-type" evidence="6">
    <location>
        <begin position="41"/>
        <end position="97"/>
    </location>
</feature>
<organism evidence="7 8">
    <name type="scientific">Prauserella oleivorans</name>
    <dbReference type="NCBI Taxonomy" id="1478153"/>
    <lineage>
        <taxon>Bacteria</taxon>
        <taxon>Bacillati</taxon>
        <taxon>Actinomycetota</taxon>
        <taxon>Actinomycetes</taxon>
        <taxon>Pseudonocardiales</taxon>
        <taxon>Pseudonocardiaceae</taxon>
        <taxon>Prauserella</taxon>
    </lineage>
</organism>
<dbReference type="InterPro" id="IPR006963">
    <property type="entry name" value="Mopterin_OxRdtase_4Fe-4S_dom"/>
</dbReference>
<accession>A0ABW5WBI5</accession>
<dbReference type="PROSITE" id="PS51669">
    <property type="entry name" value="4FE4S_MOW_BIS_MGD"/>
    <property type="match status" value="1"/>
</dbReference>
<dbReference type="PANTHER" id="PTHR43105:SF10">
    <property type="entry name" value="NADH-QUINONE OXIDOREDUCTASE SUBUNIT G"/>
    <property type="match status" value="1"/>
</dbReference>
<reference evidence="8" key="1">
    <citation type="journal article" date="2019" name="Int. J. Syst. Evol. Microbiol.">
        <title>The Global Catalogue of Microorganisms (GCM) 10K type strain sequencing project: providing services to taxonomists for standard genome sequencing and annotation.</title>
        <authorList>
            <consortium name="The Broad Institute Genomics Platform"/>
            <consortium name="The Broad Institute Genome Sequencing Center for Infectious Disease"/>
            <person name="Wu L."/>
            <person name="Ma J."/>
        </authorList>
    </citation>
    <scope>NUCLEOTIDE SEQUENCE [LARGE SCALE GENOMIC DNA]</scope>
    <source>
        <strain evidence="8">IBRC-M 10906</strain>
    </source>
</reference>
<dbReference type="Gene3D" id="3.40.228.10">
    <property type="entry name" value="Dimethylsulfoxide Reductase, domain 2"/>
    <property type="match status" value="1"/>
</dbReference>
<dbReference type="Gene3D" id="3.40.50.740">
    <property type="match status" value="1"/>
</dbReference>
<dbReference type="EMBL" id="JBHUOF010000021">
    <property type="protein sequence ID" value="MFD2800910.1"/>
    <property type="molecule type" value="Genomic_DNA"/>
</dbReference>
<evidence type="ECO:0000256" key="4">
    <source>
        <dbReference type="ARBA" id="ARBA00023014"/>
    </source>
</evidence>
<dbReference type="Pfam" id="PF01568">
    <property type="entry name" value="Molydop_binding"/>
    <property type="match status" value="1"/>
</dbReference>
<keyword evidence="3" id="KW-0408">Iron</keyword>
<dbReference type="InterPro" id="IPR006656">
    <property type="entry name" value="Mopterin_OxRdtase"/>
</dbReference>
<dbReference type="InterPro" id="IPR006657">
    <property type="entry name" value="MoPterin_dinucl-bd_dom"/>
</dbReference>
<dbReference type="SUPFAM" id="SSF50692">
    <property type="entry name" value="ADC-like"/>
    <property type="match status" value="1"/>
</dbReference>
<evidence type="ECO:0000256" key="2">
    <source>
        <dbReference type="ARBA" id="ARBA00022723"/>
    </source>
</evidence>
<keyword evidence="1" id="KW-0004">4Fe-4S</keyword>
<keyword evidence="8" id="KW-1185">Reference proteome</keyword>
<keyword evidence="4" id="KW-0411">Iron-sulfur</keyword>
<dbReference type="Pfam" id="PF00384">
    <property type="entry name" value="Molybdopterin"/>
    <property type="match status" value="1"/>
</dbReference>
<name>A0ABW5WBI5_9PSEU</name>
<dbReference type="CDD" id="cd00508">
    <property type="entry name" value="MopB_CT_Fdh-Nap-like"/>
    <property type="match status" value="1"/>
</dbReference>
<dbReference type="PANTHER" id="PTHR43105">
    <property type="entry name" value="RESPIRATORY NITRATE REDUCTASE"/>
    <property type="match status" value="1"/>
</dbReference>
<evidence type="ECO:0000259" key="6">
    <source>
        <dbReference type="PROSITE" id="PS51669"/>
    </source>
</evidence>
<dbReference type="Proteomes" id="UP001597478">
    <property type="component" value="Unassembled WGS sequence"/>
</dbReference>
<evidence type="ECO:0000313" key="8">
    <source>
        <dbReference type="Proteomes" id="UP001597478"/>
    </source>
</evidence>
<feature type="region of interest" description="Disordered" evidence="5">
    <location>
        <begin position="1"/>
        <end position="20"/>
    </location>
</feature>
<dbReference type="Gene3D" id="2.40.40.20">
    <property type="match status" value="1"/>
</dbReference>
<dbReference type="InterPro" id="IPR009010">
    <property type="entry name" value="Asp_de-COase-like_dom_sf"/>
</dbReference>
<evidence type="ECO:0000256" key="1">
    <source>
        <dbReference type="ARBA" id="ARBA00022485"/>
    </source>
</evidence>
<sequence>MREHAGMEQPWGSRTPYGPGDPWPVRVDCHLADGVTEDDVDRWVPSAAVLHSNGDGLELAVRDGRLVGVRGRATDRVNHGRLDPKDRYGWQANAAPDRLTTPLVRDGGRLVPASWEEAMSRIVSRSRELLAERGPSALGFYTSGQLFAEEYYTLAAIAHGGLGTVHLDGNTRLCTATAAAALKASFGCDGQPASYTDVDHADVLALFGHNVAETQAVLWERMLDRLAGPEPPALLCVDPRETPVARAATLHLRPLPGTNVALMNALLHEIIAHDWVDHDFVERHTVGYSDLTSVVAEYPPERAARICGLDAGEIREAARMLGTARRLLCTVLQGFYQSHQATAASVQVNNVALVRGMLGRPGCGVLQMNGQPTAQNTRECGADGDLTGFRNWENPGHIAELARLWNVDELRIPHHTPPTPAMQMLRYAENGTLRFWWVSATNPAVSLPELARVRSILRQDSLFLVVQDAFLTETAQFADVVLPAAMWGEKTGVFTNADRTVHLSEKAVDPPGEARSDLDIFLDYARRMDLRDRDGAPFPSWTDPESAFRAWQRASAGRPCDYTGLSYAKLRAGGVQWPCDHDRPDGTERLYTDGRFFAHPDYCESYGRDFVTGAPMQPDEYRAMNPEGKAMIKPAEYLTPHETVSGEFPLALITGRTLYHFHTRTKTGRVPQLQDAAPEVWAELATGDARRHGIAEGDRVAIETERGVVRARARIGGVRDGVVFLPFHYGYWDTGDPADGSGDRAANELTRTEWDPASKQPLFKTAAARLRRLGGDGA</sequence>
<dbReference type="RefSeq" id="WP_377390790.1">
    <property type="nucleotide sequence ID" value="NZ_JBHSAN010000024.1"/>
</dbReference>
<evidence type="ECO:0000313" key="7">
    <source>
        <dbReference type="EMBL" id="MFD2800910.1"/>
    </source>
</evidence>
<evidence type="ECO:0000256" key="3">
    <source>
        <dbReference type="ARBA" id="ARBA00023004"/>
    </source>
</evidence>
<keyword evidence="2" id="KW-0479">Metal-binding</keyword>
<dbReference type="Gene3D" id="2.20.25.90">
    <property type="entry name" value="ADC-like domains"/>
    <property type="match status" value="1"/>
</dbReference>